<dbReference type="RefSeq" id="WP_106584321.1">
    <property type="nucleotide sequence ID" value="NZ_PYGA01000013.1"/>
</dbReference>
<dbReference type="AlphaFoldDB" id="A0A2P8DF58"/>
<accession>A0A2P8DF58</accession>
<reference evidence="1 2" key="1">
    <citation type="submission" date="2018-03" db="EMBL/GenBank/DDBJ databases">
        <title>Genomic Encyclopedia of Archaeal and Bacterial Type Strains, Phase II (KMG-II): from individual species to whole genera.</title>
        <authorList>
            <person name="Goeker M."/>
        </authorList>
    </citation>
    <scope>NUCLEOTIDE SEQUENCE [LARGE SCALE GENOMIC DNA]</scope>
    <source>
        <strain evidence="1 2">DSM 45312</strain>
    </source>
</reference>
<proteinExistence type="predicted"/>
<dbReference type="Proteomes" id="UP000240542">
    <property type="component" value="Unassembled WGS sequence"/>
</dbReference>
<keyword evidence="2" id="KW-1185">Reference proteome</keyword>
<dbReference type="EMBL" id="PYGA01000013">
    <property type="protein sequence ID" value="PSK95855.1"/>
    <property type="molecule type" value="Genomic_DNA"/>
</dbReference>
<evidence type="ECO:0000313" key="2">
    <source>
        <dbReference type="Proteomes" id="UP000240542"/>
    </source>
</evidence>
<evidence type="ECO:0000313" key="1">
    <source>
        <dbReference type="EMBL" id="PSK95855.1"/>
    </source>
</evidence>
<evidence type="ECO:0008006" key="3">
    <source>
        <dbReference type="Google" id="ProtNLM"/>
    </source>
</evidence>
<organism evidence="1 2">
    <name type="scientific">Murinocardiopsis flavida</name>
    <dbReference type="NCBI Taxonomy" id="645275"/>
    <lineage>
        <taxon>Bacteria</taxon>
        <taxon>Bacillati</taxon>
        <taxon>Actinomycetota</taxon>
        <taxon>Actinomycetes</taxon>
        <taxon>Streptosporangiales</taxon>
        <taxon>Nocardiopsidaceae</taxon>
        <taxon>Murinocardiopsis</taxon>
    </lineage>
</organism>
<protein>
    <recommendedName>
        <fullName evidence="3">Asp23/Gls24 family envelope stress response protein</fullName>
    </recommendedName>
</protein>
<comment type="caution">
    <text evidence="1">The sequence shown here is derived from an EMBL/GenBank/DDBJ whole genome shotgun (WGS) entry which is preliminary data.</text>
</comment>
<name>A0A2P8DF58_9ACTN</name>
<gene>
    <name evidence="1" type="ORF">CLV63_11318</name>
</gene>
<sequence>MAVDQPDEPDRLPCGTMLDTLLAHLRADTLNEHEQHCPHCRSAAARHRSLVDAAAAAERDQAGAPPELLDRVMRVVRAEGRSADLIPLNDPGPGATRVRDTTAARILRAACEPVEGIDVGRCRIADTEDGIVVTMTARAVAGTPIPEATREIRRAVLASARDQLGWTIARVDIEIIDVE</sequence>
<dbReference type="OrthoDB" id="3711227at2"/>